<evidence type="ECO:0000313" key="1">
    <source>
        <dbReference type="EMBL" id="KAE9528585.1"/>
    </source>
</evidence>
<evidence type="ECO:0000313" key="2">
    <source>
        <dbReference type="Proteomes" id="UP000475862"/>
    </source>
</evidence>
<accession>A0A6G0T9X3</accession>
<protein>
    <recommendedName>
        <fullName evidence="3">MULE transposase domain-containing protein</fullName>
    </recommendedName>
</protein>
<name>A0A6G0T9X3_APHGL</name>
<organism evidence="1 2">
    <name type="scientific">Aphis glycines</name>
    <name type="common">Soybean aphid</name>
    <dbReference type="NCBI Taxonomy" id="307491"/>
    <lineage>
        <taxon>Eukaryota</taxon>
        <taxon>Metazoa</taxon>
        <taxon>Ecdysozoa</taxon>
        <taxon>Arthropoda</taxon>
        <taxon>Hexapoda</taxon>
        <taxon>Insecta</taxon>
        <taxon>Pterygota</taxon>
        <taxon>Neoptera</taxon>
        <taxon>Paraneoptera</taxon>
        <taxon>Hemiptera</taxon>
        <taxon>Sternorrhyncha</taxon>
        <taxon>Aphidomorpha</taxon>
        <taxon>Aphidoidea</taxon>
        <taxon>Aphididae</taxon>
        <taxon>Aphidini</taxon>
        <taxon>Aphis</taxon>
        <taxon>Aphis</taxon>
    </lineage>
</organism>
<comment type="caution">
    <text evidence="1">The sequence shown here is derived from an EMBL/GenBank/DDBJ whole genome shotgun (WGS) entry which is preliminary data.</text>
</comment>
<dbReference type="PANTHER" id="PTHR47160:SF8">
    <property type="entry name" value="MULE TRANSPOSASE DOMAIN-CONTAINING PROTEIN"/>
    <property type="match status" value="1"/>
</dbReference>
<sequence length="447" mass="51492">MRKNHSEPPSIIFSKATINLSNEAKLLMPAENSIKRSLRRVKNASYPPLVPINELKVTGIWATIGGENPQPFLLYDNQNNENRIIIFSSPESLELLKTSKYWYMDGTFSTAPTGFNQVYIIHVKMGSVTVPLVFWLVQITIDFEKAVVIAIEKVLPKVKIHCCYFHLCQSVWRKIQEYGLVKKYKEDKQFQQDIAMITGLTFLPVPMKILYDTFYNQDADQILTYFDTTYVNGRYRNKENVELKYIFTRTPPLFPPSMWNVFELTKAGIGRTNNISEGWNNKFATLVRINHPNIWLFIEALQMSHSSASINILNYRSAFRSNLGKDDSAETENIARTELKLTYNGIKHHHNYLFQDCGNKLLKNYFSDSTLASKIHCDTYFSIATDASNKGNKKFFPVAIRFFDKNIGTCTRILDFYENVDETSLSIGSCLIECLEKYNLNLDKLVS</sequence>
<dbReference type="AlphaFoldDB" id="A0A6G0T9X3"/>
<dbReference type="Proteomes" id="UP000475862">
    <property type="component" value="Unassembled WGS sequence"/>
</dbReference>
<evidence type="ECO:0008006" key="3">
    <source>
        <dbReference type="Google" id="ProtNLM"/>
    </source>
</evidence>
<dbReference type="OrthoDB" id="6621630at2759"/>
<proteinExistence type="predicted"/>
<dbReference type="EMBL" id="VYZN01000048">
    <property type="protein sequence ID" value="KAE9528585.1"/>
    <property type="molecule type" value="Genomic_DNA"/>
</dbReference>
<gene>
    <name evidence="1" type="ORF">AGLY_012160</name>
</gene>
<reference evidence="1 2" key="1">
    <citation type="submission" date="2019-08" db="EMBL/GenBank/DDBJ databases">
        <title>The genome of the soybean aphid Biotype 1, its phylome, world population structure and adaptation to the North American continent.</title>
        <authorList>
            <person name="Giordano R."/>
            <person name="Donthu R.K."/>
            <person name="Hernandez A.G."/>
            <person name="Wright C.L."/>
            <person name="Zimin A.V."/>
        </authorList>
    </citation>
    <scope>NUCLEOTIDE SEQUENCE [LARGE SCALE GENOMIC DNA]</scope>
    <source>
        <tissue evidence="1">Whole aphids</tissue>
    </source>
</reference>
<keyword evidence="2" id="KW-1185">Reference proteome</keyword>
<dbReference type="PANTHER" id="PTHR47160">
    <property type="entry name" value="PUTATIVE-RELATED"/>
    <property type="match status" value="1"/>
</dbReference>